<dbReference type="PROSITE" id="PS50943">
    <property type="entry name" value="HTH_CROC1"/>
    <property type="match status" value="1"/>
</dbReference>
<dbReference type="EMBL" id="PPEL01000001">
    <property type="protein sequence ID" value="PNV66654.1"/>
    <property type="molecule type" value="Genomic_DNA"/>
</dbReference>
<evidence type="ECO:0000313" key="5">
    <source>
        <dbReference type="Proteomes" id="UP000236488"/>
    </source>
</evidence>
<dbReference type="SMART" id="SM00530">
    <property type="entry name" value="HTH_XRE"/>
    <property type="match status" value="1"/>
</dbReference>
<dbReference type="Pfam" id="PF01381">
    <property type="entry name" value="HTH_3"/>
    <property type="match status" value="1"/>
</dbReference>
<dbReference type="Proteomes" id="UP000789325">
    <property type="component" value="Unassembled WGS sequence"/>
</dbReference>
<dbReference type="GO" id="GO:0003677">
    <property type="term" value="F:DNA binding"/>
    <property type="evidence" value="ECO:0007669"/>
    <property type="project" value="UniProtKB-KW"/>
</dbReference>
<dbReference type="Proteomes" id="UP000236488">
    <property type="component" value="Unassembled WGS sequence"/>
</dbReference>
<reference evidence="4 5" key="1">
    <citation type="journal article" date="2018" name="Int. J. Syst. Evol. Microbiol.">
        <title>Rubneribacter badeniensis gen. nov., sp. nov. and Enteroscipio rubneri gen. nov., sp. nov., new members of the Eggerthellaceae isolated from human faeces.</title>
        <authorList>
            <person name="Danylec N."/>
            <person name="Gobl A."/>
            <person name="Stoll D.A."/>
            <person name="Hetzer B."/>
            <person name="Kulling S.E."/>
            <person name="Huch M."/>
        </authorList>
    </citation>
    <scope>NUCLEOTIDE SEQUENCE [LARGE SCALE GENOMIC DNA]</scope>
    <source>
        <strain evidence="4 5">ResAG-85</strain>
    </source>
</reference>
<comment type="caution">
    <text evidence="4">The sequence shown here is derived from an EMBL/GenBank/DDBJ whole genome shotgun (WGS) entry which is preliminary data.</text>
</comment>
<dbReference type="EMBL" id="DYZL01000235">
    <property type="protein sequence ID" value="HJH44427.1"/>
    <property type="molecule type" value="Genomic_DNA"/>
</dbReference>
<keyword evidence="5" id="KW-1185">Reference proteome</keyword>
<dbReference type="PANTHER" id="PTHR46797:SF1">
    <property type="entry name" value="METHYLPHOSPHONATE SYNTHASE"/>
    <property type="match status" value="1"/>
</dbReference>
<dbReference type="SUPFAM" id="SSF47413">
    <property type="entry name" value="lambda repressor-like DNA-binding domains"/>
    <property type="match status" value="1"/>
</dbReference>
<sequence>MDDLDKYHEEQMAKDPEYAAAYRALQPEYDIIDALITARAEGNLTQRELAERCGMRQSALARIESGNANPTLKTLKQLAEGMGKELRISFV</sequence>
<dbReference type="PANTHER" id="PTHR46797">
    <property type="entry name" value="HTH-TYPE TRANSCRIPTIONAL REGULATOR"/>
    <property type="match status" value="1"/>
</dbReference>
<feature type="domain" description="HTH cro/C1-type" evidence="2">
    <location>
        <begin position="35"/>
        <end position="91"/>
    </location>
</feature>
<reference evidence="3" key="2">
    <citation type="journal article" date="2021" name="PeerJ">
        <title>Extensive microbial diversity within the chicken gut microbiome revealed by metagenomics and culture.</title>
        <authorList>
            <person name="Gilroy R."/>
            <person name="Ravi A."/>
            <person name="Getino M."/>
            <person name="Pursley I."/>
            <person name="Horton D.L."/>
            <person name="Alikhan N.F."/>
            <person name="Baker D."/>
            <person name="Gharbi K."/>
            <person name="Hall N."/>
            <person name="Watson M."/>
            <person name="Adriaenssens E.M."/>
            <person name="Foster-Nyarko E."/>
            <person name="Jarju S."/>
            <person name="Secka A."/>
            <person name="Antonio M."/>
            <person name="Oren A."/>
            <person name="Chaudhuri R.R."/>
            <person name="La Ragione R."/>
            <person name="Hildebrand F."/>
            <person name="Pallen M.J."/>
        </authorList>
    </citation>
    <scope>NUCLEOTIDE SEQUENCE</scope>
    <source>
        <strain evidence="3">USAMLcec12-2067</strain>
    </source>
</reference>
<evidence type="ECO:0000259" key="2">
    <source>
        <dbReference type="PROSITE" id="PS50943"/>
    </source>
</evidence>
<keyword evidence="1" id="KW-0238">DNA-binding</keyword>
<evidence type="ECO:0000313" key="3">
    <source>
        <dbReference type="EMBL" id="HJH44427.1"/>
    </source>
</evidence>
<evidence type="ECO:0000256" key="1">
    <source>
        <dbReference type="ARBA" id="ARBA00023125"/>
    </source>
</evidence>
<name>A0A2K2U8P7_9ACTN</name>
<dbReference type="AlphaFoldDB" id="A0A2K2U8P7"/>
<proteinExistence type="predicted"/>
<dbReference type="InterPro" id="IPR001387">
    <property type="entry name" value="Cro/C1-type_HTH"/>
</dbReference>
<dbReference type="GO" id="GO:0003700">
    <property type="term" value="F:DNA-binding transcription factor activity"/>
    <property type="evidence" value="ECO:0007669"/>
    <property type="project" value="TreeGrafter"/>
</dbReference>
<dbReference type="CDD" id="cd00093">
    <property type="entry name" value="HTH_XRE"/>
    <property type="match status" value="1"/>
</dbReference>
<reference evidence="3" key="3">
    <citation type="submission" date="2021-09" db="EMBL/GenBank/DDBJ databases">
        <authorList>
            <person name="Gilroy R."/>
        </authorList>
    </citation>
    <scope>NUCLEOTIDE SEQUENCE</scope>
    <source>
        <strain evidence="3">USAMLcec12-2067</strain>
    </source>
</reference>
<dbReference type="InterPro" id="IPR050807">
    <property type="entry name" value="TransReg_Diox_bact_type"/>
</dbReference>
<dbReference type="RefSeq" id="WP_087195337.1">
    <property type="nucleotide sequence ID" value="NZ_DBEYRC010000142.1"/>
</dbReference>
<dbReference type="Gene3D" id="1.10.260.40">
    <property type="entry name" value="lambda repressor-like DNA-binding domains"/>
    <property type="match status" value="1"/>
</dbReference>
<dbReference type="GO" id="GO:0005829">
    <property type="term" value="C:cytosol"/>
    <property type="evidence" value="ECO:0007669"/>
    <property type="project" value="TreeGrafter"/>
</dbReference>
<organism evidence="4 5">
    <name type="scientific">Rubneribacter badeniensis</name>
    <dbReference type="NCBI Taxonomy" id="2070688"/>
    <lineage>
        <taxon>Bacteria</taxon>
        <taxon>Bacillati</taxon>
        <taxon>Actinomycetota</taxon>
        <taxon>Coriobacteriia</taxon>
        <taxon>Eggerthellales</taxon>
        <taxon>Eggerthellaceae</taxon>
        <taxon>Rubneribacter</taxon>
    </lineage>
</organism>
<accession>A0A2K2U8P7</accession>
<protein>
    <submittedName>
        <fullName evidence="3">Helix-turn-helix domain-containing protein</fullName>
    </submittedName>
    <submittedName>
        <fullName evidence="4">XRE family transcriptional regulator</fullName>
    </submittedName>
</protein>
<gene>
    <name evidence="4" type="ORF">C2L80_00575</name>
    <name evidence="3" type="ORF">K8V16_11620</name>
</gene>
<evidence type="ECO:0000313" key="4">
    <source>
        <dbReference type="EMBL" id="PNV66654.1"/>
    </source>
</evidence>
<dbReference type="InterPro" id="IPR010982">
    <property type="entry name" value="Lambda_DNA-bd_dom_sf"/>
</dbReference>